<feature type="coiled-coil region" evidence="1">
    <location>
        <begin position="59"/>
        <end position="119"/>
    </location>
</feature>
<keyword evidence="1" id="KW-0175">Coiled coil</keyword>
<accession>A0AAF5D3Z0</accession>
<evidence type="ECO:0000313" key="3">
    <source>
        <dbReference type="WBParaSite" id="TCONS_00005647.p1"/>
    </source>
</evidence>
<reference evidence="3" key="1">
    <citation type="submission" date="2024-02" db="UniProtKB">
        <authorList>
            <consortium name="WormBaseParasite"/>
        </authorList>
    </citation>
    <scope>IDENTIFICATION</scope>
</reference>
<keyword evidence="2" id="KW-1185">Reference proteome</keyword>
<name>A0AAF5D3Z0_STRER</name>
<evidence type="ECO:0000313" key="2">
    <source>
        <dbReference type="Proteomes" id="UP000035681"/>
    </source>
</evidence>
<evidence type="ECO:0000256" key="1">
    <source>
        <dbReference type="SAM" id="Coils"/>
    </source>
</evidence>
<dbReference type="Proteomes" id="UP000035681">
    <property type="component" value="Unplaced"/>
</dbReference>
<dbReference type="WBParaSite" id="TCONS_00005647.p1">
    <property type="protein sequence ID" value="TCONS_00005647.p1"/>
    <property type="gene ID" value="XLOC_003904"/>
</dbReference>
<protein>
    <submittedName>
        <fullName evidence="3">Uncharacterized protein</fullName>
    </submittedName>
</protein>
<dbReference type="AlphaFoldDB" id="A0AAF5D3Z0"/>
<proteinExistence type="predicted"/>
<sequence>MDPRRNQPNINQQKTYVDNNLKRIIPNDMLYNLREHNANLGKMNQDLYTIIQRCEELGLHEFNSKIDMYTSEIERLQNIKRDIKKNMSQLSIFKKWDNVNESNNKNSDLSNKSQSLIEKEKQDNNDDIMVNTANCKSISKSKLHDNESVHRNIQPVKKKAKVELINSSKCTSKSDNQSEKKIIKPRQGIPINKSVLRCNEDIDSYTNLTGVLFEDTSIDKFAEEVYVSKNFVEQEVIPTISHGSGDVDPSNIKIENESSDLLTRSKKKQQVVSNDVSFYFRMRSQVACHYCWLREDINSGAVVENIDDD</sequence>
<organism evidence="2 3">
    <name type="scientific">Strongyloides stercoralis</name>
    <name type="common">Threadworm</name>
    <dbReference type="NCBI Taxonomy" id="6248"/>
    <lineage>
        <taxon>Eukaryota</taxon>
        <taxon>Metazoa</taxon>
        <taxon>Ecdysozoa</taxon>
        <taxon>Nematoda</taxon>
        <taxon>Chromadorea</taxon>
        <taxon>Rhabditida</taxon>
        <taxon>Tylenchina</taxon>
        <taxon>Panagrolaimomorpha</taxon>
        <taxon>Strongyloidoidea</taxon>
        <taxon>Strongyloididae</taxon>
        <taxon>Strongyloides</taxon>
    </lineage>
</organism>